<dbReference type="PANTHER" id="PTHR35569:SF1">
    <property type="entry name" value="CYANAMIDE HYDRATASE DDI2-RELATED"/>
    <property type="match status" value="1"/>
</dbReference>
<proteinExistence type="predicted"/>
<gene>
    <name evidence="2" type="ORF">ACIBG2_30305</name>
</gene>
<dbReference type="InterPro" id="IPR006674">
    <property type="entry name" value="HD_domain"/>
</dbReference>
<dbReference type="PANTHER" id="PTHR35569">
    <property type="entry name" value="CYANAMIDE HYDRATASE DDI2-RELATED"/>
    <property type="match status" value="1"/>
</dbReference>
<evidence type="ECO:0000259" key="1">
    <source>
        <dbReference type="Pfam" id="PF01966"/>
    </source>
</evidence>
<dbReference type="EMBL" id="JBITGY010000008">
    <property type="protein sequence ID" value="MFI6501707.1"/>
    <property type="molecule type" value="Genomic_DNA"/>
</dbReference>
<dbReference type="InterPro" id="IPR003607">
    <property type="entry name" value="HD/PDEase_dom"/>
</dbReference>
<dbReference type="RefSeq" id="WP_397086459.1">
    <property type="nucleotide sequence ID" value="NZ_JBITGY010000008.1"/>
</dbReference>
<feature type="domain" description="HD" evidence="1">
    <location>
        <begin position="31"/>
        <end position="121"/>
    </location>
</feature>
<dbReference type="Pfam" id="PF01966">
    <property type="entry name" value="HD"/>
    <property type="match status" value="1"/>
</dbReference>
<dbReference type="Gene3D" id="1.10.3210.10">
    <property type="entry name" value="Hypothetical protein af1432"/>
    <property type="match status" value="1"/>
</dbReference>
<sequence length="213" mass="23435">MDAYGDLPFPWTGLTLDAMRFAQSIEEPAIFNHSMRTYLYGRFVGEHQDLRPGRDYDDELLFLACILHDAGLSQPGNGEQRFDIDGADLAAGWLAQHGLPADKVTIVWDAIALHLIPEVATRKRPEISLVPVGAGYDLSADGPPLPDGYAERVHAVLPRLRAAVVLHDAVVAQALDNPRKAPPFSIPGEMVRQATGQSWPTWRELTGWGDYDA</sequence>
<dbReference type="Proteomes" id="UP001612741">
    <property type="component" value="Unassembled WGS sequence"/>
</dbReference>
<comment type="caution">
    <text evidence="2">The sequence shown here is derived from an EMBL/GenBank/DDBJ whole genome shotgun (WGS) entry which is preliminary data.</text>
</comment>
<dbReference type="SUPFAM" id="SSF109604">
    <property type="entry name" value="HD-domain/PDEase-like"/>
    <property type="match status" value="1"/>
</dbReference>
<dbReference type="CDD" id="cd00077">
    <property type="entry name" value="HDc"/>
    <property type="match status" value="1"/>
</dbReference>
<keyword evidence="3" id="KW-1185">Reference proteome</keyword>
<name>A0ABW7Z193_9ACTN</name>
<evidence type="ECO:0000313" key="3">
    <source>
        <dbReference type="Proteomes" id="UP001612741"/>
    </source>
</evidence>
<organism evidence="2 3">
    <name type="scientific">Nonomuraea typhae</name>
    <dbReference type="NCBI Taxonomy" id="2603600"/>
    <lineage>
        <taxon>Bacteria</taxon>
        <taxon>Bacillati</taxon>
        <taxon>Actinomycetota</taxon>
        <taxon>Actinomycetes</taxon>
        <taxon>Streptosporangiales</taxon>
        <taxon>Streptosporangiaceae</taxon>
        <taxon>Nonomuraea</taxon>
    </lineage>
</organism>
<reference evidence="2 3" key="1">
    <citation type="submission" date="2024-10" db="EMBL/GenBank/DDBJ databases">
        <title>The Natural Products Discovery Center: Release of the First 8490 Sequenced Strains for Exploring Actinobacteria Biosynthetic Diversity.</title>
        <authorList>
            <person name="Kalkreuter E."/>
            <person name="Kautsar S.A."/>
            <person name="Yang D."/>
            <person name="Bader C.D."/>
            <person name="Teijaro C.N."/>
            <person name="Fluegel L."/>
            <person name="Davis C.M."/>
            <person name="Simpson J.R."/>
            <person name="Lauterbach L."/>
            <person name="Steele A.D."/>
            <person name="Gui C."/>
            <person name="Meng S."/>
            <person name="Li G."/>
            <person name="Viehrig K."/>
            <person name="Ye F."/>
            <person name="Su P."/>
            <person name="Kiefer A.F."/>
            <person name="Nichols A."/>
            <person name="Cepeda A.J."/>
            <person name="Yan W."/>
            <person name="Fan B."/>
            <person name="Jiang Y."/>
            <person name="Adhikari A."/>
            <person name="Zheng C.-J."/>
            <person name="Schuster L."/>
            <person name="Cowan T.M."/>
            <person name="Smanski M.J."/>
            <person name="Chevrette M.G."/>
            <person name="De Carvalho L.P.S."/>
            <person name="Shen B."/>
        </authorList>
    </citation>
    <scope>NUCLEOTIDE SEQUENCE [LARGE SCALE GENOMIC DNA]</scope>
    <source>
        <strain evidence="2 3">NPDC050545</strain>
    </source>
</reference>
<protein>
    <submittedName>
        <fullName evidence="2">HD domain-containing protein</fullName>
    </submittedName>
</protein>
<accession>A0ABW7Z193</accession>
<evidence type="ECO:0000313" key="2">
    <source>
        <dbReference type="EMBL" id="MFI6501707.1"/>
    </source>
</evidence>